<keyword evidence="2" id="KW-1185">Reference proteome</keyword>
<dbReference type="EMBL" id="WIND01000028">
    <property type="protein sequence ID" value="MSU91895.1"/>
    <property type="molecule type" value="Genomic_DNA"/>
</dbReference>
<reference evidence="1 2" key="1">
    <citation type="submission" date="2019-10" db="EMBL/GenBank/DDBJ databases">
        <title>Cognatihalovulum marinum gen. nov. sp. nov., a new member of the family Rhodobacteraceae isolated from deep seawater of the Northwest Indian Ocean.</title>
        <authorList>
            <person name="Ruan C."/>
            <person name="Wang J."/>
            <person name="Zheng X."/>
            <person name="Song L."/>
            <person name="Zhu Y."/>
            <person name="Huang Y."/>
            <person name="Lu Z."/>
            <person name="Du W."/>
            <person name="Huang L."/>
            <person name="Dai X."/>
        </authorList>
    </citation>
    <scope>NUCLEOTIDE SEQUENCE [LARGE SCALE GENOMIC DNA]</scope>
    <source>
        <strain evidence="1 2">2CG4</strain>
    </source>
</reference>
<evidence type="ECO:0000313" key="1">
    <source>
        <dbReference type="EMBL" id="MSU91895.1"/>
    </source>
</evidence>
<protein>
    <submittedName>
        <fullName evidence="1">Uncharacterized protein</fullName>
    </submittedName>
</protein>
<name>A0A6L5Z777_9RHOB</name>
<evidence type="ECO:0000313" key="2">
    <source>
        <dbReference type="Proteomes" id="UP000474957"/>
    </source>
</evidence>
<proteinExistence type="predicted"/>
<comment type="caution">
    <text evidence="1">The sequence shown here is derived from an EMBL/GenBank/DDBJ whole genome shotgun (WGS) entry which is preliminary data.</text>
</comment>
<gene>
    <name evidence="1" type="ORF">GE300_20255</name>
</gene>
<accession>A0A6L5Z777</accession>
<dbReference type="RefSeq" id="WP_154449327.1">
    <property type="nucleotide sequence ID" value="NZ_WIND01000028.1"/>
</dbReference>
<dbReference type="Proteomes" id="UP000474957">
    <property type="component" value="Unassembled WGS sequence"/>
</dbReference>
<organism evidence="1 2">
    <name type="scientific">Halovulum marinum</name>
    <dbReference type="NCBI Taxonomy" id="2662447"/>
    <lineage>
        <taxon>Bacteria</taxon>
        <taxon>Pseudomonadati</taxon>
        <taxon>Pseudomonadota</taxon>
        <taxon>Alphaproteobacteria</taxon>
        <taxon>Rhodobacterales</taxon>
        <taxon>Paracoccaceae</taxon>
        <taxon>Halovulum</taxon>
    </lineage>
</organism>
<sequence length="352" mass="38095">MPNKTEPACDFAIAAPAPPKSEAERREEIVADCARSAAWTEGNLISPEEIRDRQQGGAPARFNVISLPAWIELASRAGVEAIPLRQIAEMPTSEYVLTMDHLTNGKRITEFENQVLGGLRPGEILRFEQVAPMEVKAALAAGGEISAGLIDGVDGRRFPAMYDERFYSTLLDLGAPKIRAYARPFVQPALAEGELNGRDGKWPVEFRVFVVDGEITGVANYYRQMHLDEQRDLGEDGIRSAVDGSLEAAKAMLAEMARLGLTVGSQRLAPEPEHGGDFTLDFLLAEDGRVLFLEGGPAGLSFADPCAFLTDGAREISLEGVALSARRPPVPFEDWNAGVFRYDGEAPVAAAP</sequence>
<dbReference type="AlphaFoldDB" id="A0A6L5Z777"/>